<proteinExistence type="predicted"/>
<reference evidence="1 2" key="1">
    <citation type="submission" date="2019-05" db="EMBL/GenBank/DDBJ databases">
        <title>Another draft genome of Portunus trituberculatus and its Hox gene families provides insights of decapod evolution.</title>
        <authorList>
            <person name="Jeong J.-H."/>
            <person name="Song I."/>
            <person name="Kim S."/>
            <person name="Choi T."/>
            <person name="Kim D."/>
            <person name="Ryu S."/>
            <person name="Kim W."/>
        </authorList>
    </citation>
    <scope>NUCLEOTIDE SEQUENCE [LARGE SCALE GENOMIC DNA]</scope>
    <source>
        <tissue evidence="1">Muscle</tissue>
    </source>
</reference>
<dbReference type="Proteomes" id="UP000324222">
    <property type="component" value="Unassembled WGS sequence"/>
</dbReference>
<name>A0A5B7I2I1_PORTR</name>
<keyword evidence="2" id="KW-1185">Reference proteome</keyword>
<gene>
    <name evidence="1" type="ORF">E2C01_070876</name>
</gene>
<dbReference type="EMBL" id="VSRR010043433">
    <property type="protein sequence ID" value="MPC76463.1"/>
    <property type="molecule type" value="Genomic_DNA"/>
</dbReference>
<accession>A0A5B7I2I1</accession>
<organism evidence="1 2">
    <name type="scientific">Portunus trituberculatus</name>
    <name type="common">Swimming crab</name>
    <name type="synonym">Neptunus trituberculatus</name>
    <dbReference type="NCBI Taxonomy" id="210409"/>
    <lineage>
        <taxon>Eukaryota</taxon>
        <taxon>Metazoa</taxon>
        <taxon>Ecdysozoa</taxon>
        <taxon>Arthropoda</taxon>
        <taxon>Crustacea</taxon>
        <taxon>Multicrustacea</taxon>
        <taxon>Malacostraca</taxon>
        <taxon>Eumalacostraca</taxon>
        <taxon>Eucarida</taxon>
        <taxon>Decapoda</taxon>
        <taxon>Pleocyemata</taxon>
        <taxon>Brachyura</taxon>
        <taxon>Eubrachyura</taxon>
        <taxon>Portunoidea</taxon>
        <taxon>Portunidae</taxon>
        <taxon>Portuninae</taxon>
        <taxon>Portunus</taxon>
    </lineage>
</organism>
<dbReference type="AlphaFoldDB" id="A0A5B7I2I1"/>
<sequence length="162" mass="18442">MFTPLHISHHNSTRSPRHLGLIRLLWSDTQTNMSHSCFHASVYRLMTHPFLTLFYWRGSWDTSHHGTALAVYTHTPLCQPIGDTCNGTTWTFVWHPSDLKLMCELACGAETWKRHWCVSVEQMVVHGGDTGGLCVTDSVAGTLTVLPVCVHVTYMWHCFPKY</sequence>
<evidence type="ECO:0000313" key="2">
    <source>
        <dbReference type="Proteomes" id="UP000324222"/>
    </source>
</evidence>
<protein>
    <submittedName>
        <fullName evidence="1">Uncharacterized protein</fullName>
    </submittedName>
</protein>
<evidence type="ECO:0000313" key="1">
    <source>
        <dbReference type="EMBL" id="MPC76463.1"/>
    </source>
</evidence>
<comment type="caution">
    <text evidence="1">The sequence shown here is derived from an EMBL/GenBank/DDBJ whole genome shotgun (WGS) entry which is preliminary data.</text>
</comment>